<accession>A0A929RXH5</accession>
<dbReference type="InterPro" id="IPR013785">
    <property type="entry name" value="Aldolase_TIM"/>
</dbReference>
<dbReference type="GO" id="GO:0046872">
    <property type="term" value="F:metal ion binding"/>
    <property type="evidence" value="ECO:0007669"/>
    <property type="project" value="UniProtKB-KW"/>
</dbReference>
<dbReference type="AlphaFoldDB" id="A0A929RXH5"/>
<evidence type="ECO:0000313" key="8">
    <source>
        <dbReference type="EMBL" id="MBF0969884.1"/>
    </source>
</evidence>
<protein>
    <submittedName>
        <fullName evidence="8">Radical SAM protein</fullName>
    </submittedName>
</protein>
<evidence type="ECO:0000256" key="4">
    <source>
        <dbReference type="ARBA" id="ARBA00022723"/>
    </source>
</evidence>
<dbReference type="SFLD" id="SFLDG01083">
    <property type="entry name" value="Uncharacterised_Radical_SAM_Su"/>
    <property type="match status" value="1"/>
</dbReference>
<dbReference type="InterPro" id="IPR007197">
    <property type="entry name" value="rSAM"/>
</dbReference>
<comment type="caution">
    <text evidence="8">The sequence shown here is derived from an EMBL/GenBank/DDBJ whole genome shotgun (WGS) entry which is preliminary data.</text>
</comment>
<keyword evidence="6" id="KW-0411">Iron-sulfur</keyword>
<dbReference type="GO" id="GO:0003824">
    <property type="term" value="F:catalytic activity"/>
    <property type="evidence" value="ECO:0007669"/>
    <property type="project" value="InterPro"/>
</dbReference>
<organism evidence="8 9">
    <name type="scientific">Alloprevotella tannerae</name>
    <dbReference type="NCBI Taxonomy" id="76122"/>
    <lineage>
        <taxon>Bacteria</taxon>
        <taxon>Pseudomonadati</taxon>
        <taxon>Bacteroidota</taxon>
        <taxon>Bacteroidia</taxon>
        <taxon>Bacteroidales</taxon>
        <taxon>Prevotellaceae</taxon>
        <taxon>Alloprevotella</taxon>
    </lineage>
</organism>
<sequence>MSTILFPAPIFGPVHSRRLGVSLGVNLMPADGKLCSFDCVYCECGFNKPSHSGSKRPSREQVKTDLEKQLQKMVEEGRLPDVITFAGNGEPTLHPDFAGIIDDTIALRDRYCPQAKVSVLSNATMAFKPDVHDALLKVDNNILKLDTVDPDFIQLVDRPVGKFDVNKIIDDLAAFHGKVIVQTMFLKGKYQGRDVDNTGDYYVTPWLKALEKIKPEAVMVYTIDRETPAHELLKATPAELDAIVARIKALGIDASASY</sequence>
<name>A0A929RXH5_9BACT</name>
<dbReference type="PANTHER" id="PTHR43787:SF11">
    <property type="entry name" value="UPF0026 PROTEIN SLR1464"/>
    <property type="match status" value="1"/>
</dbReference>
<keyword evidence="2" id="KW-0004">4Fe-4S</keyword>
<dbReference type="Pfam" id="PF04055">
    <property type="entry name" value="Radical_SAM"/>
    <property type="match status" value="1"/>
</dbReference>
<dbReference type="SFLD" id="SFLDS00029">
    <property type="entry name" value="Radical_SAM"/>
    <property type="match status" value="1"/>
</dbReference>
<evidence type="ECO:0000256" key="6">
    <source>
        <dbReference type="ARBA" id="ARBA00023014"/>
    </source>
</evidence>
<dbReference type="InterPro" id="IPR058240">
    <property type="entry name" value="rSAM_sf"/>
</dbReference>
<evidence type="ECO:0000256" key="1">
    <source>
        <dbReference type="ARBA" id="ARBA00001966"/>
    </source>
</evidence>
<dbReference type="SUPFAM" id="SSF102114">
    <property type="entry name" value="Radical SAM enzymes"/>
    <property type="match status" value="1"/>
</dbReference>
<evidence type="ECO:0000256" key="2">
    <source>
        <dbReference type="ARBA" id="ARBA00022485"/>
    </source>
</evidence>
<keyword evidence="5" id="KW-0408">Iron</keyword>
<evidence type="ECO:0000259" key="7">
    <source>
        <dbReference type="Pfam" id="PF04055"/>
    </source>
</evidence>
<dbReference type="RefSeq" id="WP_303763071.1">
    <property type="nucleotide sequence ID" value="NZ_CAUOSC010000016.1"/>
</dbReference>
<evidence type="ECO:0000313" key="9">
    <source>
        <dbReference type="Proteomes" id="UP000704068"/>
    </source>
</evidence>
<dbReference type="GO" id="GO:0051539">
    <property type="term" value="F:4 iron, 4 sulfur cluster binding"/>
    <property type="evidence" value="ECO:0007669"/>
    <property type="project" value="UniProtKB-KW"/>
</dbReference>
<evidence type="ECO:0000256" key="5">
    <source>
        <dbReference type="ARBA" id="ARBA00023004"/>
    </source>
</evidence>
<dbReference type="CDD" id="cd01335">
    <property type="entry name" value="Radical_SAM"/>
    <property type="match status" value="1"/>
</dbReference>
<keyword evidence="4" id="KW-0479">Metal-binding</keyword>
<dbReference type="Gene3D" id="3.20.20.70">
    <property type="entry name" value="Aldolase class I"/>
    <property type="match status" value="1"/>
</dbReference>
<dbReference type="Proteomes" id="UP000704068">
    <property type="component" value="Unassembled WGS sequence"/>
</dbReference>
<proteinExistence type="predicted"/>
<dbReference type="InterPro" id="IPR040084">
    <property type="entry name" value="GTPase_Obg"/>
</dbReference>
<gene>
    <name evidence="8" type="ORF">HXK21_02420</name>
</gene>
<comment type="cofactor">
    <cofactor evidence="1">
        <name>[4Fe-4S] cluster</name>
        <dbReference type="ChEBI" id="CHEBI:49883"/>
    </cofactor>
</comment>
<dbReference type="PANTHER" id="PTHR43787">
    <property type="entry name" value="FEMO COFACTOR BIOSYNTHESIS PROTEIN NIFB-RELATED"/>
    <property type="match status" value="1"/>
</dbReference>
<feature type="domain" description="Radical SAM core" evidence="7">
    <location>
        <begin position="34"/>
        <end position="182"/>
    </location>
</feature>
<dbReference type="EMBL" id="JABZGR010000004">
    <property type="protein sequence ID" value="MBF0969884.1"/>
    <property type="molecule type" value="Genomic_DNA"/>
</dbReference>
<reference evidence="8" key="1">
    <citation type="submission" date="2020-04" db="EMBL/GenBank/DDBJ databases">
        <title>Deep metagenomics examines the oral microbiome during advanced dental caries in children, revealing novel taxa and co-occurrences with host molecules.</title>
        <authorList>
            <person name="Baker J.L."/>
            <person name="Morton J.T."/>
            <person name="Dinis M."/>
            <person name="Alvarez R."/>
            <person name="Tran N.C."/>
            <person name="Knight R."/>
            <person name="Edlund A."/>
        </authorList>
    </citation>
    <scope>NUCLEOTIDE SEQUENCE</scope>
    <source>
        <strain evidence="8">JCVI_34_bin.1</strain>
    </source>
</reference>
<evidence type="ECO:0000256" key="3">
    <source>
        <dbReference type="ARBA" id="ARBA00022691"/>
    </source>
</evidence>
<keyword evidence="3" id="KW-0949">S-adenosyl-L-methionine</keyword>